<comment type="caution">
    <text evidence="5">The sequence shown here is derived from an EMBL/GenBank/DDBJ whole genome shotgun (WGS) entry which is preliminary data.</text>
</comment>
<keyword evidence="6" id="KW-1185">Reference proteome</keyword>
<dbReference type="Pfam" id="PF00501">
    <property type="entry name" value="AMP-binding"/>
    <property type="match status" value="1"/>
</dbReference>
<proteinExistence type="inferred from homology"/>
<dbReference type="InterPro" id="IPR025110">
    <property type="entry name" value="AMP-bd_C"/>
</dbReference>
<accession>A0ABU8MK93</accession>
<name>A0ABU8MK93_9PSEU</name>
<dbReference type="PROSITE" id="PS00455">
    <property type="entry name" value="AMP_BINDING"/>
    <property type="match status" value="1"/>
</dbReference>
<dbReference type="SUPFAM" id="SSF56801">
    <property type="entry name" value="Acetyl-CoA synthetase-like"/>
    <property type="match status" value="1"/>
</dbReference>
<dbReference type="InterPro" id="IPR020845">
    <property type="entry name" value="AMP-binding_CS"/>
</dbReference>
<gene>
    <name evidence="5" type="ORF">WCD74_08190</name>
</gene>
<evidence type="ECO:0000313" key="6">
    <source>
        <dbReference type="Proteomes" id="UP001385809"/>
    </source>
</evidence>
<evidence type="ECO:0000259" key="4">
    <source>
        <dbReference type="Pfam" id="PF13193"/>
    </source>
</evidence>
<dbReference type="Pfam" id="PF13193">
    <property type="entry name" value="AMP-binding_C"/>
    <property type="match status" value="1"/>
</dbReference>
<dbReference type="InterPro" id="IPR042099">
    <property type="entry name" value="ANL_N_sf"/>
</dbReference>
<evidence type="ECO:0000256" key="2">
    <source>
        <dbReference type="ARBA" id="ARBA00022598"/>
    </source>
</evidence>
<dbReference type="PANTHER" id="PTHR43201">
    <property type="entry name" value="ACYL-COA SYNTHETASE"/>
    <property type="match status" value="1"/>
</dbReference>
<feature type="domain" description="AMP-dependent synthetase/ligase" evidence="3">
    <location>
        <begin position="12"/>
        <end position="350"/>
    </location>
</feature>
<dbReference type="Proteomes" id="UP001385809">
    <property type="component" value="Unassembled WGS sequence"/>
</dbReference>
<reference evidence="5 6" key="1">
    <citation type="submission" date="2024-03" db="EMBL/GenBank/DDBJ databases">
        <title>Actinomycetospora sp. OC33-EN08, a novel actinomycete isolated from wild orchid (Aerides multiflora).</title>
        <authorList>
            <person name="Suriyachadkun C."/>
        </authorList>
    </citation>
    <scope>NUCLEOTIDE SEQUENCE [LARGE SCALE GENOMIC DNA]</scope>
    <source>
        <strain evidence="5 6">OC33-EN08</strain>
    </source>
</reference>
<dbReference type="RefSeq" id="WP_337694349.1">
    <property type="nucleotide sequence ID" value="NZ_JBBEGN010000003.1"/>
</dbReference>
<comment type="similarity">
    <text evidence="1">Belongs to the ATP-dependent AMP-binding enzyme family.</text>
</comment>
<evidence type="ECO:0000259" key="3">
    <source>
        <dbReference type="Pfam" id="PF00501"/>
    </source>
</evidence>
<dbReference type="PANTHER" id="PTHR43201:SF5">
    <property type="entry name" value="MEDIUM-CHAIN ACYL-COA LIGASE ACSF2, MITOCHONDRIAL"/>
    <property type="match status" value="1"/>
</dbReference>
<organism evidence="5 6">
    <name type="scientific">Actinomycetospora aurantiaca</name>
    <dbReference type="NCBI Taxonomy" id="3129233"/>
    <lineage>
        <taxon>Bacteria</taxon>
        <taxon>Bacillati</taxon>
        <taxon>Actinomycetota</taxon>
        <taxon>Actinomycetes</taxon>
        <taxon>Pseudonocardiales</taxon>
        <taxon>Pseudonocardiaceae</taxon>
        <taxon>Actinomycetospora</taxon>
    </lineage>
</organism>
<sequence>MQIGDLITRAGRWYGDRPCLVTDERTVSFAEFDTLTDRLGHALLARGLRTGDRVAVLMGNGIDGVVCYYALAKAGLVRVPLNARETPVEHAYKIEDSQARALIHAGEPPAPTEIAIDVAELDGLIAGAHDGPCRVEVGPDDPLRLAYTGGTTGKPKAVVLTNRSELAEVSNFLVDLLPNLGPDSVMLHAAPITHGSGAFFLPHLIKGAPSVILPKFTAAGFLAAAREHRATSTFMVPTMIAMLLEEIGDTDPGLALERLCYGGAPIPTTVLARGLDVLGPVFAQLYGQAEAPLAISCLQPWEHTPERLTSAGKPYTFVEVDVRDREGRSLGVGEVGEVLTRGPHTMHHYWRRPEATAETIEPDGWLHTGDIGRWDDAGYLYLLDRRHDVIISGGFNVYPREVEDALLTHPAVAAAAVVGLPDERWGERVAAAVVVRSDVEPDEIVAHCEGRLAGFKRPRHVEIWPELPTSPVGKSLRREVRTRMTAAPSAV</sequence>
<dbReference type="EMBL" id="JBBEGN010000003">
    <property type="protein sequence ID" value="MEJ2867739.1"/>
    <property type="molecule type" value="Genomic_DNA"/>
</dbReference>
<dbReference type="Gene3D" id="3.30.300.30">
    <property type="match status" value="1"/>
</dbReference>
<dbReference type="Gene3D" id="3.40.50.12780">
    <property type="entry name" value="N-terminal domain of ligase-like"/>
    <property type="match status" value="1"/>
</dbReference>
<feature type="domain" description="AMP-binding enzyme C-terminal" evidence="4">
    <location>
        <begin position="401"/>
        <end position="474"/>
    </location>
</feature>
<keyword evidence="2" id="KW-0436">Ligase</keyword>
<evidence type="ECO:0000313" key="5">
    <source>
        <dbReference type="EMBL" id="MEJ2867739.1"/>
    </source>
</evidence>
<evidence type="ECO:0000256" key="1">
    <source>
        <dbReference type="ARBA" id="ARBA00006432"/>
    </source>
</evidence>
<dbReference type="InterPro" id="IPR000873">
    <property type="entry name" value="AMP-dep_synth/lig_dom"/>
</dbReference>
<dbReference type="InterPro" id="IPR045851">
    <property type="entry name" value="AMP-bd_C_sf"/>
</dbReference>
<protein>
    <submittedName>
        <fullName evidence="5">AMP-binding protein</fullName>
    </submittedName>
</protein>